<reference evidence="3 4" key="1">
    <citation type="submission" date="2013-12" db="EMBL/GenBank/DDBJ databases">
        <title>Draft genome of the parsitic nematode Ancylostoma duodenale.</title>
        <authorList>
            <person name="Mitreva M."/>
        </authorList>
    </citation>
    <scope>NUCLEOTIDE SEQUENCE [LARGE SCALE GENOMIC DNA]</scope>
    <source>
        <strain evidence="3 4">Zhejiang</strain>
    </source>
</reference>
<dbReference type="AlphaFoldDB" id="A0A0C2D8M0"/>
<dbReference type="EMBL" id="KN727271">
    <property type="protein sequence ID" value="KIH66073.1"/>
    <property type="molecule type" value="Genomic_DNA"/>
</dbReference>
<feature type="compositionally biased region" description="Polar residues" evidence="1">
    <location>
        <begin position="7"/>
        <end position="23"/>
    </location>
</feature>
<feature type="region of interest" description="Disordered" evidence="1">
    <location>
        <begin position="1"/>
        <end position="23"/>
    </location>
</feature>
<dbReference type="OrthoDB" id="5877327at2759"/>
<dbReference type="InterPro" id="IPR043504">
    <property type="entry name" value="Peptidase_S1_PA_chymotrypsin"/>
</dbReference>
<dbReference type="PANTHER" id="PTHR24260">
    <property type="match status" value="1"/>
</dbReference>
<dbReference type="InterPro" id="IPR033116">
    <property type="entry name" value="TRYPSIN_SER"/>
</dbReference>
<evidence type="ECO:0000259" key="2">
    <source>
        <dbReference type="Pfam" id="PF00089"/>
    </source>
</evidence>
<sequence length="123" mass="13932">MPKAHESISTPLTAAGYGTNNSRTKYSPGLQEVVYYQYEEDPRTITTYSSTQTICEGDSGGPLFQTDQQGKYVLMGIANSVRGKHTHCAPDRFNTFTDIRKHLEWICEKTGEEHSHRKQCLQM</sequence>
<name>A0A0C2D8M0_9BILA</name>
<dbReference type="InterPro" id="IPR001254">
    <property type="entry name" value="Trypsin_dom"/>
</dbReference>
<keyword evidence="4" id="KW-1185">Reference proteome</keyword>
<organism evidence="3 4">
    <name type="scientific">Ancylostoma duodenale</name>
    <dbReference type="NCBI Taxonomy" id="51022"/>
    <lineage>
        <taxon>Eukaryota</taxon>
        <taxon>Metazoa</taxon>
        <taxon>Ecdysozoa</taxon>
        <taxon>Nematoda</taxon>
        <taxon>Chromadorea</taxon>
        <taxon>Rhabditida</taxon>
        <taxon>Rhabditina</taxon>
        <taxon>Rhabditomorpha</taxon>
        <taxon>Strongyloidea</taxon>
        <taxon>Ancylostomatidae</taxon>
        <taxon>Ancylostomatinae</taxon>
        <taxon>Ancylostoma</taxon>
    </lineage>
</organism>
<dbReference type="GO" id="GO:0006508">
    <property type="term" value="P:proteolysis"/>
    <property type="evidence" value="ECO:0007669"/>
    <property type="project" value="InterPro"/>
</dbReference>
<proteinExistence type="predicted"/>
<feature type="domain" description="Peptidase S1" evidence="2">
    <location>
        <begin position="7"/>
        <end position="106"/>
    </location>
</feature>
<gene>
    <name evidence="3" type="ORF">ANCDUO_03601</name>
</gene>
<protein>
    <recommendedName>
        <fullName evidence="2">Peptidase S1 domain-containing protein</fullName>
    </recommendedName>
</protein>
<dbReference type="PROSITE" id="PS00135">
    <property type="entry name" value="TRYPSIN_SER"/>
    <property type="match status" value="1"/>
</dbReference>
<evidence type="ECO:0000256" key="1">
    <source>
        <dbReference type="SAM" id="MobiDB-lite"/>
    </source>
</evidence>
<evidence type="ECO:0000313" key="3">
    <source>
        <dbReference type="EMBL" id="KIH66073.1"/>
    </source>
</evidence>
<dbReference type="PANTHER" id="PTHR24260:SF132">
    <property type="entry name" value="PEPTIDASE S1 DOMAIN-CONTAINING PROTEIN"/>
    <property type="match status" value="1"/>
</dbReference>
<dbReference type="Pfam" id="PF00089">
    <property type="entry name" value="Trypsin"/>
    <property type="match status" value="1"/>
</dbReference>
<evidence type="ECO:0000313" key="4">
    <source>
        <dbReference type="Proteomes" id="UP000054047"/>
    </source>
</evidence>
<dbReference type="Proteomes" id="UP000054047">
    <property type="component" value="Unassembled WGS sequence"/>
</dbReference>
<dbReference type="GO" id="GO:0004252">
    <property type="term" value="F:serine-type endopeptidase activity"/>
    <property type="evidence" value="ECO:0007669"/>
    <property type="project" value="InterPro"/>
</dbReference>
<dbReference type="SUPFAM" id="SSF50494">
    <property type="entry name" value="Trypsin-like serine proteases"/>
    <property type="match status" value="1"/>
</dbReference>
<dbReference type="InterPro" id="IPR009003">
    <property type="entry name" value="Peptidase_S1_PA"/>
</dbReference>
<accession>A0A0C2D8M0</accession>
<dbReference type="InterPro" id="IPR051333">
    <property type="entry name" value="CLIP_Serine_Protease"/>
</dbReference>
<dbReference type="Gene3D" id="2.40.10.10">
    <property type="entry name" value="Trypsin-like serine proteases"/>
    <property type="match status" value="1"/>
</dbReference>